<dbReference type="EMBL" id="JACPNR010000006">
    <property type="protein sequence ID" value="MBI2678023.1"/>
    <property type="molecule type" value="Genomic_DNA"/>
</dbReference>
<dbReference type="Proteomes" id="UP000779809">
    <property type="component" value="Unassembled WGS sequence"/>
</dbReference>
<feature type="chain" id="PRO_5036920627" evidence="1">
    <location>
        <begin position="23"/>
        <end position="441"/>
    </location>
</feature>
<evidence type="ECO:0000313" key="4">
    <source>
        <dbReference type="Proteomes" id="UP000779809"/>
    </source>
</evidence>
<dbReference type="InterPro" id="IPR011059">
    <property type="entry name" value="Metal-dep_hydrolase_composite"/>
</dbReference>
<dbReference type="SUPFAM" id="SSF51338">
    <property type="entry name" value="Composite domain of metallo-dependent hydrolases"/>
    <property type="match status" value="2"/>
</dbReference>
<dbReference type="InterPro" id="IPR032466">
    <property type="entry name" value="Metal_Hydrolase"/>
</dbReference>
<gene>
    <name evidence="3" type="ORF">HYX28_04530</name>
</gene>
<dbReference type="PANTHER" id="PTHR43135">
    <property type="entry name" value="ALPHA-D-RIBOSE 1-METHYLPHOSPHONATE 5-TRIPHOSPHATE DIPHOSPHATASE"/>
    <property type="match status" value="1"/>
</dbReference>
<evidence type="ECO:0000256" key="1">
    <source>
        <dbReference type="SAM" id="SignalP"/>
    </source>
</evidence>
<sequence length="441" mass="47190">MRNARLLLPVLVLAASLAAAQASVDVAPLTAVTAANLFDGRQVTHDRAILIRGNKIVAVTGLDNPDAKNAPTRIAFGPDVMVMPGMIESHTHIFLQGEDPAEGGYDGNILFGGISFRAARATMALRRALDQGFTTIRDVETEGAGYGDVGLKRAVEKGYIPGPRIFASTRAISTTGGYPLEGYAPEIQPDLPKGAQIIDGPIEARKAAREQLDNGADWIKVYMTHRSWLDRNGNLFSQPTLTLDEIKAIVDEAHAWGKKVACHAYNGVGLQRALDGGCDSIEHGLELTDANIAQMVRQKTWYCATLSVYYGGWAAENTPQGQRDRKRAALHGPSFQKALKAGVKIVFGTDVGGFPWSEPIAQEFPRMIEFGMSPADALVSATSLPAEMLGMDGLIGVVAPGAYADVIAVGGDPTRDVKVLGDVRFVLKDGKVWRSEKAAAK</sequence>
<dbReference type="SUPFAM" id="SSF51556">
    <property type="entry name" value="Metallo-dependent hydrolases"/>
    <property type="match status" value="1"/>
</dbReference>
<dbReference type="AlphaFoldDB" id="A0A932A7A4"/>
<feature type="signal peptide" evidence="1">
    <location>
        <begin position="1"/>
        <end position="22"/>
    </location>
</feature>
<dbReference type="Gene3D" id="2.30.40.10">
    <property type="entry name" value="Urease, subunit C, domain 1"/>
    <property type="match status" value="1"/>
</dbReference>
<keyword evidence="1" id="KW-0732">Signal</keyword>
<proteinExistence type="predicted"/>
<dbReference type="InterPro" id="IPR006680">
    <property type="entry name" value="Amidohydro-rel"/>
</dbReference>
<reference evidence="3" key="1">
    <citation type="submission" date="2020-07" db="EMBL/GenBank/DDBJ databases">
        <title>Huge and variable diversity of episymbiotic CPR bacteria and DPANN archaea in groundwater ecosystems.</title>
        <authorList>
            <person name="He C.Y."/>
            <person name="Keren R."/>
            <person name="Whittaker M."/>
            <person name="Farag I.F."/>
            <person name="Doudna J."/>
            <person name="Cate J.H.D."/>
            <person name="Banfield J.F."/>
        </authorList>
    </citation>
    <scope>NUCLEOTIDE SEQUENCE</scope>
    <source>
        <strain evidence="3">NC_groundwater_580_Pr5_B-0.1um_64_19</strain>
    </source>
</reference>
<feature type="domain" description="Amidohydrolase-related" evidence="2">
    <location>
        <begin position="81"/>
        <end position="432"/>
    </location>
</feature>
<dbReference type="GO" id="GO:0016810">
    <property type="term" value="F:hydrolase activity, acting on carbon-nitrogen (but not peptide) bonds"/>
    <property type="evidence" value="ECO:0007669"/>
    <property type="project" value="InterPro"/>
</dbReference>
<dbReference type="InterPro" id="IPR057744">
    <property type="entry name" value="OTAase-like"/>
</dbReference>
<accession>A0A932A7A4</accession>
<dbReference type="Gene3D" id="3.20.20.140">
    <property type="entry name" value="Metal-dependent hydrolases"/>
    <property type="match status" value="1"/>
</dbReference>
<dbReference type="InterPro" id="IPR051781">
    <property type="entry name" value="Metallo-dep_Hydrolase"/>
</dbReference>
<protein>
    <submittedName>
        <fullName evidence="3">Amidohydrolase family protein</fullName>
    </submittedName>
</protein>
<evidence type="ECO:0000259" key="2">
    <source>
        <dbReference type="Pfam" id="PF01979"/>
    </source>
</evidence>
<dbReference type="Pfam" id="PF01979">
    <property type="entry name" value="Amidohydro_1"/>
    <property type="match status" value="1"/>
</dbReference>
<dbReference type="CDD" id="cd01299">
    <property type="entry name" value="Met_dep_hydrolase_A"/>
    <property type="match status" value="1"/>
</dbReference>
<organism evidence="3 4">
    <name type="scientific">Candidatus Korobacter versatilis</name>
    <dbReference type="NCBI Taxonomy" id="658062"/>
    <lineage>
        <taxon>Bacteria</taxon>
        <taxon>Pseudomonadati</taxon>
        <taxon>Acidobacteriota</taxon>
        <taxon>Terriglobia</taxon>
        <taxon>Terriglobales</taxon>
        <taxon>Candidatus Korobacteraceae</taxon>
        <taxon>Candidatus Korobacter</taxon>
    </lineage>
</organism>
<evidence type="ECO:0000313" key="3">
    <source>
        <dbReference type="EMBL" id="MBI2678023.1"/>
    </source>
</evidence>
<dbReference type="PANTHER" id="PTHR43135:SF3">
    <property type="entry name" value="ALPHA-D-RIBOSE 1-METHYLPHOSPHONATE 5-TRIPHOSPHATE DIPHOSPHATASE"/>
    <property type="match status" value="1"/>
</dbReference>
<comment type="caution">
    <text evidence="3">The sequence shown here is derived from an EMBL/GenBank/DDBJ whole genome shotgun (WGS) entry which is preliminary data.</text>
</comment>
<name>A0A932A7A4_9BACT</name>